<dbReference type="CDD" id="cd06533">
    <property type="entry name" value="Glyco_transf_WecG_TagA"/>
    <property type="match status" value="1"/>
</dbReference>
<dbReference type="Proteomes" id="UP000515934">
    <property type="component" value="Chromosome"/>
</dbReference>
<dbReference type="NCBIfam" id="TIGR00696">
    <property type="entry name" value="wecG_tagA_cpsF"/>
    <property type="match status" value="1"/>
</dbReference>
<dbReference type="AlphaFoldDB" id="A0A7G9S796"/>
<keyword evidence="2 3" id="KW-0808">Transferase</keyword>
<evidence type="ECO:0000256" key="1">
    <source>
        <dbReference type="ARBA" id="ARBA00022676"/>
    </source>
</evidence>
<reference evidence="3 4" key="1">
    <citation type="submission" date="2020-08" db="EMBL/GenBank/DDBJ databases">
        <title>Genome sequence of Leucobacter denitrificans KACC 14055T.</title>
        <authorList>
            <person name="Hyun D.-W."/>
            <person name="Bae J.-W."/>
        </authorList>
    </citation>
    <scope>NUCLEOTIDE SEQUENCE [LARGE SCALE GENOMIC DNA]</scope>
    <source>
        <strain evidence="3 4">KACC 14055</strain>
    </source>
</reference>
<protein>
    <submittedName>
        <fullName evidence="3">WecB/TagA/CpsF family glycosyltransferase</fullName>
    </submittedName>
</protein>
<keyword evidence="1" id="KW-0328">Glycosyltransferase</keyword>
<sequence>MLDNHALPIVLEPHEGRLTILGTPIFQGKQEDLLEAIERLLETGQPELVITPNVDQLIELQTNRALQLAYSSASLLLADGSPIVALARRMGFRSIERNTGADLLPFLAENASHRLWKIGIAGGRAGVAERAADRLNHVALGTVVAIDFPKVDVGENRAQRTVEIALDRLNDSGANIFFLCLGSPKQEIWYLENRDKLPPGVYVGAGAAVDFAAGVVVRAPVALQKVGGEWLWRLFQEPRRLFHRYLIRGPRFVYLAIRSLKGAGKPV</sequence>
<proteinExistence type="predicted"/>
<evidence type="ECO:0000313" key="3">
    <source>
        <dbReference type="EMBL" id="QNN63721.1"/>
    </source>
</evidence>
<name>A0A7G9S796_9MICO</name>
<organism evidence="3 4">
    <name type="scientific">Leucobacter denitrificans</name>
    <dbReference type="NCBI Taxonomy" id="683042"/>
    <lineage>
        <taxon>Bacteria</taxon>
        <taxon>Bacillati</taxon>
        <taxon>Actinomycetota</taxon>
        <taxon>Actinomycetes</taxon>
        <taxon>Micrococcales</taxon>
        <taxon>Microbacteriaceae</taxon>
        <taxon>Leucobacter</taxon>
    </lineage>
</organism>
<gene>
    <name evidence="3" type="ORF">H9L06_05390</name>
</gene>
<dbReference type="RefSeq" id="WP_187556179.1">
    <property type="nucleotide sequence ID" value="NZ_CP060716.1"/>
</dbReference>
<keyword evidence="4" id="KW-1185">Reference proteome</keyword>
<evidence type="ECO:0000313" key="4">
    <source>
        <dbReference type="Proteomes" id="UP000515934"/>
    </source>
</evidence>
<dbReference type="EMBL" id="CP060716">
    <property type="protein sequence ID" value="QNN63721.1"/>
    <property type="molecule type" value="Genomic_DNA"/>
</dbReference>
<dbReference type="PANTHER" id="PTHR34136">
    <property type="match status" value="1"/>
</dbReference>
<dbReference type="InterPro" id="IPR004629">
    <property type="entry name" value="WecG_TagA_CpsF"/>
</dbReference>
<accession>A0A7G9S796</accession>
<dbReference type="KEGG" id="ldn:H9L06_05390"/>
<dbReference type="Pfam" id="PF03808">
    <property type="entry name" value="Glyco_tran_WecG"/>
    <property type="match status" value="1"/>
</dbReference>
<evidence type="ECO:0000256" key="2">
    <source>
        <dbReference type="ARBA" id="ARBA00022679"/>
    </source>
</evidence>
<dbReference type="GO" id="GO:0016758">
    <property type="term" value="F:hexosyltransferase activity"/>
    <property type="evidence" value="ECO:0007669"/>
    <property type="project" value="TreeGrafter"/>
</dbReference>
<dbReference type="PANTHER" id="PTHR34136:SF1">
    <property type="entry name" value="UDP-N-ACETYL-D-MANNOSAMINURONIC ACID TRANSFERASE"/>
    <property type="match status" value="1"/>
</dbReference>